<dbReference type="InterPro" id="IPR036691">
    <property type="entry name" value="Endo/exonu/phosph_ase_sf"/>
</dbReference>
<gene>
    <name evidence="3" type="ORF">OsI_37529</name>
</gene>
<dbReference type="OMA" id="VIATEIM"/>
<dbReference type="HOGENOM" id="CLU_000680_33_0_1"/>
<dbReference type="PANTHER" id="PTHR46890:SF48">
    <property type="entry name" value="RNA-DIRECTED DNA POLYMERASE"/>
    <property type="match status" value="1"/>
</dbReference>
<feature type="region of interest" description="Disordered" evidence="1">
    <location>
        <begin position="226"/>
        <end position="253"/>
    </location>
</feature>
<accession>B8BN96</accession>
<dbReference type="GO" id="GO:0003676">
    <property type="term" value="F:nucleic acid binding"/>
    <property type="evidence" value="ECO:0007669"/>
    <property type="project" value="InterPro"/>
</dbReference>
<feature type="domain" description="Reverse transcriptase" evidence="2">
    <location>
        <begin position="948"/>
        <end position="1227"/>
    </location>
</feature>
<dbReference type="InterPro" id="IPR036397">
    <property type="entry name" value="RNaseH_sf"/>
</dbReference>
<dbReference type="InterPro" id="IPR012337">
    <property type="entry name" value="RNaseH-like_sf"/>
</dbReference>
<sequence length="1765" mass="199680">MFWRELGSGRHPGDWVAAAFSSHERRIWMEVLSDLLRKSAEVTSAICNWVGDQVNRAGSGWIWPNAFRHRAGWRPIMGQWNPNPRRRADMKFGRITPVVKFWYGKFYRGHTKDIIDVDLFWRSTVKEKDSELLGYKFRYKEGIKSKISLGSQISSAGFNLGFGHLALVLKVMAAAEGGGDQGTINAIVAHPKPSGASSLPPGSRLESELQAVLVLNQSVDGIHDQATGSRVLPSSGNHDGGLASNNLSSQGPTVFTEGEVVDEEEDAVEIEIEENEVQKAGQWTILARFYSLKFPNQSALFEDMRRAWRLRAEMSYKGPGSVSSSSAGIRQDAKRYEDQPTRVDAFDGFDIREGKGEDSIDSQLADQTNMLHVSEVSSLGQKKGKDLVSKETSSIPSMEMIPAIRDLNVQQVSFGDGSTEEFGSPTKRKALPTTKSSGIVQQAVLEYGQRGAEETASSTRAMKRLKKGVEANTGVEDMEATSLGAAVRDLCALSKEASSRLVFLCETRQSVEKMSRLRGRLGLRGFTGVSSEGMSGGLALYWDESVSVDVKDINKRYIDAYVQLSPEEPQWHVTFVYGEPRVENRHRMWSLLRTIHQSSSLPWAVIGDFNETMWQFEHFSRTPRGEPQMQDFRDVLQDCELHDLGFKGVPHTYDNKREGWRNVKVRLDRVVADDKWRDIYSTAQVVHLVSPCSDHCPILLNLVVKDPHQLRQKCLHYEIVWEREPEATQVIEEAWVVAGEKADLGDINKALAKVMTALRSWSRAKVKNVGRELEKARKKLAELIESNADRTVIRNATDHMNELLYREEMLWLQRSRVNWLKDEDRNTKFFHSRAVWRAKKNKISKLRDANETVHSSTMKLESMATEYFQDVYTADPNLNPETVTRLIQEKVTDIMNEKLCEDFTEDEISQAIFQIGPLKSPGPDGFPARFYQRNWGTIKADIIGAVRRFFQTGLMPEGVNDTAIVLIPKKEQPVDLRDFRPISLCNVVYKVVSKCLVNRLRPILDDLVSVEQSAFVQGRMITDNALLAFECFHAMQKNKKANHAACAYKLDLSKAYDRVDWRFLEMAMNKLGFARRWVNWIMKCVTSVRYMVKFNGTLLQSFAPTRGLRQGDPLLPFLFLFVADGLSLLLKEKVAQNSLTPFKVCRAAPGISHLLFADDTLLFFKAHQREAEVVKEVLSSYAMGTGQLINPAKCSILMGGASTPAVSEAISEIFPVERDRTFQSLQAKIWKRVIQWGENHLSTGGKEVLIKAVIQAIPVYVMGIFKLPESVIDDLTKLTKNFWWDSMNGQRKTHWKAWDSLTKPKSLGGLGFRDYRLFNQALLARQAWRLITYPDSLCARVLKAKYFPHGSLIDTSFGSNSSPAWRSIEYGLDLLKKGIIWRVGNGNSIRIWRDSWLPRDHSRRPITGKANCRLKWVSDLITEDGSWDVPKIHQYFHNLDAEVILNICISSRSEEDFIAWHPDKNGMFSVRSAYRLAAQLVNIEESSSSGTNNINKAWEMIWKCKVPQKVKIFAWRVASNCLATMAMFLMTLWRNWYVRNELIHGKSAPPTETSQRFIQSYVDLLFQIRQAPQADLVKGKHVVRTVPLKGGPKYRVLNNHQPCWERPKDGWMKLNVDGSFDASSGKGGLGMILRNSAGDIIFTSCKPLERCNNPLESELRACVEGLKLAIHWTLLPIQVETDCASVVQLLQGIGRDFSVLANIIHEARHLLVGERVISIKKICRSQNCISHHLANTARADFLAGFWLGESCNLISHLLSENFMSE</sequence>
<dbReference type="PROSITE" id="PS50878">
    <property type="entry name" value="RT_POL"/>
    <property type="match status" value="1"/>
</dbReference>
<evidence type="ECO:0000256" key="1">
    <source>
        <dbReference type="SAM" id="MobiDB-lite"/>
    </source>
</evidence>
<dbReference type="Pfam" id="PF00078">
    <property type="entry name" value="RVT_1"/>
    <property type="match status" value="1"/>
</dbReference>
<dbReference type="Pfam" id="PF03372">
    <property type="entry name" value="Exo_endo_phos"/>
    <property type="match status" value="1"/>
</dbReference>
<reference evidence="3 4" key="1">
    <citation type="journal article" date="2005" name="PLoS Biol.">
        <title>The genomes of Oryza sativa: a history of duplications.</title>
        <authorList>
            <person name="Yu J."/>
            <person name="Wang J."/>
            <person name="Lin W."/>
            <person name="Li S."/>
            <person name="Li H."/>
            <person name="Zhou J."/>
            <person name="Ni P."/>
            <person name="Dong W."/>
            <person name="Hu S."/>
            <person name="Zeng C."/>
            <person name="Zhang J."/>
            <person name="Zhang Y."/>
            <person name="Li R."/>
            <person name="Xu Z."/>
            <person name="Li S."/>
            <person name="Li X."/>
            <person name="Zheng H."/>
            <person name="Cong L."/>
            <person name="Lin L."/>
            <person name="Yin J."/>
            <person name="Geng J."/>
            <person name="Li G."/>
            <person name="Shi J."/>
            <person name="Liu J."/>
            <person name="Lv H."/>
            <person name="Li J."/>
            <person name="Wang J."/>
            <person name="Deng Y."/>
            <person name="Ran L."/>
            <person name="Shi X."/>
            <person name="Wang X."/>
            <person name="Wu Q."/>
            <person name="Li C."/>
            <person name="Ren X."/>
            <person name="Wang J."/>
            <person name="Wang X."/>
            <person name="Li D."/>
            <person name="Liu D."/>
            <person name="Zhang X."/>
            <person name="Ji Z."/>
            <person name="Zhao W."/>
            <person name="Sun Y."/>
            <person name="Zhang Z."/>
            <person name="Bao J."/>
            <person name="Han Y."/>
            <person name="Dong L."/>
            <person name="Ji J."/>
            <person name="Chen P."/>
            <person name="Wu S."/>
            <person name="Liu J."/>
            <person name="Xiao Y."/>
            <person name="Bu D."/>
            <person name="Tan J."/>
            <person name="Yang L."/>
            <person name="Ye C."/>
            <person name="Zhang J."/>
            <person name="Xu J."/>
            <person name="Zhou Y."/>
            <person name="Yu Y."/>
            <person name="Zhang B."/>
            <person name="Zhuang S."/>
            <person name="Wei H."/>
            <person name="Liu B."/>
            <person name="Lei M."/>
            <person name="Yu H."/>
            <person name="Li Y."/>
            <person name="Xu H."/>
            <person name="Wei S."/>
            <person name="He X."/>
            <person name="Fang L."/>
            <person name="Zhang Z."/>
            <person name="Zhang Y."/>
            <person name="Huang X."/>
            <person name="Su Z."/>
            <person name="Tong W."/>
            <person name="Li J."/>
            <person name="Tong Z."/>
            <person name="Li S."/>
            <person name="Ye J."/>
            <person name="Wang L."/>
            <person name="Fang L."/>
            <person name="Lei T."/>
            <person name="Chen C."/>
            <person name="Chen H."/>
            <person name="Xu Z."/>
            <person name="Li H."/>
            <person name="Huang H."/>
            <person name="Zhang F."/>
            <person name="Xu H."/>
            <person name="Li N."/>
            <person name="Zhao C."/>
            <person name="Li S."/>
            <person name="Dong L."/>
            <person name="Huang Y."/>
            <person name="Li L."/>
            <person name="Xi Y."/>
            <person name="Qi Q."/>
            <person name="Li W."/>
            <person name="Zhang B."/>
            <person name="Hu W."/>
            <person name="Zhang Y."/>
            <person name="Tian X."/>
            <person name="Jiao Y."/>
            <person name="Liang X."/>
            <person name="Jin J."/>
            <person name="Gao L."/>
            <person name="Zheng W."/>
            <person name="Hao B."/>
            <person name="Liu S."/>
            <person name="Wang W."/>
            <person name="Yuan L."/>
            <person name="Cao M."/>
            <person name="McDermott J."/>
            <person name="Samudrala R."/>
            <person name="Wang J."/>
            <person name="Wong G.K."/>
            <person name="Yang H."/>
        </authorList>
    </citation>
    <scope>NUCLEOTIDE SEQUENCE [LARGE SCALE GENOMIC DNA]</scope>
    <source>
        <strain evidence="4">cv. 93-11</strain>
    </source>
</reference>
<evidence type="ECO:0000313" key="3">
    <source>
        <dbReference type="EMBL" id="EEC68887.1"/>
    </source>
</evidence>
<dbReference type="Gramene" id="BGIOSGA037020-TA">
    <property type="protein sequence ID" value="BGIOSGA037020-PA"/>
    <property type="gene ID" value="BGIOSGA037020"/>
</dbReference>
<dbReference type="InterPro" id="IPR044730">
    <property type="entry name" value="RNase_H-like_dom_plant"/>
</dbReference>
<dbReference type="SUPFAM" id="SSF56672">
    <property type="entry name" value="DNA/RNA polymerases"/>
    <property type="match status" value="1"/>
</dbReference>
<dbReference type="SUPFAM" id="SSF53098">
    <property type="entry name" value="Ribonuclease H-like"/>
    <property type="match status" value="1"/>
</dbReference>
<dbReference type="InterPro" id="IPR052343">
    <property type="entry name" value="Retrotransposon-Effector_Assoc"/>
</dbReference>
<dbReference type="Gene3D" id="3.60.10.10">
    <property type="entry name" value="Endonuclease/exonuclease/phosphatase"/>
    <property type="match status" value="1"/>
</dbReference>
<dbReference type="Pfam" id="PF13456">
    <property type="entry name" value="RVT_3"/>
    <property type="match status" value="1"/>
</dbReference>
<evidence type="ECO:0000313" key="4">
    <source>
        <dbReference type="Proteomes" id="UP000007015"/>
    </source>
</evidence>
<dbReference type="InterPro" id="IPR000477">
    <property type="entry name" value="RT_dom"/>
</dbReference>
<name>B8BN96_ORYSI</name>
<dbReference type="STRING" id="39946.B8BN96"/>
<proteinExistence type="predicted"/>
<dbReference type="Gene3D" id="3.30.420.10">
    <property type="entry name" value="Ribonuclease H-like superfamily/Ribonuclease H"/>
    <property type="match status" value="1"/>
</dbReference>
<dbReference type="EMBL" id="CM000137">
    <property type="protein sequence ID" value="EEC68887.1"/>
    <property type="molecule type" value="Genomic_DNA"/>
</dbReference>
<dbReference type="Proteomes" id="UP000007015">
    <property type="component" value="Chromosome 12"/>
</dbReference>
<organism evidence="3 4">
    <name type="scientific">Oryza sativa subsp. indica</name>
    <name type="common">Rice</name>
    <dbReference type="NCBI Taxonomy" id="39946"/>
    <lineage>
        <taxon>Eukaryota</taxon>
        <taxon>Viridiplantae</taxon>
        <taxon>Streptophyta</taxon>
        <taxon>Embryophyta</taxon>
        <taxon>Tracheophyta</taxon>
        <taxon>Spermatophyta</taxon>
        <taxon>Magnoliopsida</taxon>
        <taxon>Liliopsida</taxon>
        <taxon>Poales</taxon>
        <taxon>Poaceae</taxon>
        <taxon>BOP clade</taxon>
        <taxon>Oryzoideae</taxon>
        <taxon>Oryzeae</taxon>
        <taxon>Oryzinae</taxon>
        <taxon>Oryza</taxon>
        <taxon>Oryza sativa</taxon>
    </lineage>
</organism>
<dbReference type="CDD" id="cd06222">
    <property type="entry name" value="RNase_H_like"/>
    <property type="match status" value="1"/>
</dbReference>
<dbReference type="CDD" id="cd01650">
    <property type="entry name" value="RT_nLTR_like"/>
    <property type="match status" value="1"/>
</dbReference>
<dbReference type="InterPro" id="IPR002156">
    <property type="entry name" value="RNaseH_domain"/>
</dbReference>
<evidence type="ECO:0000259" key="2">
    <source>
        <dbReference type="PROSITE" id="PS50878"/>
    </source>
</evidence>
<dbReference type="InterPro" id="IPR043502">
    <property type="entry name" value="DNA/RNA_pol_sf"/>
</dbReference>
<dbReference type="GO" id="GO:0004523">
    <property type="term" value="F:RNA-DNA hybrid ribonuclease activity"/>
    <property type="evidence" value="ECO:0007669"/>
    <property type="project" value="InterPro"/>
</dbReference>
<dbReference type="PANTHER" id="PTHR46890">
    <property type="entry name" value="NON-LTR RETROLELEMENT REVERSE TRANSCRIPTASE-LIKE PROTEIN-RELATED"/>
    <property type="match status" value="1"/>
</dbReference>
<dbReference type="InterPro" id="IPR005135">
    <property type="entry name" value="Endo/exonuclease/phosphatase"/>
</dbReference>
<dbReference type="SUPFAM" id="SSF56219">
    <property type="entry name" value="DNase I-like"/>
    <property type="match status" value="1"/>
</dbReference>
<keyword evidence="4" id="KW-1185">Reference proteome</keyword>
<protein>
    <recommendedName>
        <fullName evidence="2">Reverse transcriptase domain-containing protein</fullName>
    </recommendedName>
</protein>